<comment type="caution">
    <text evidence="1">The sequence shown here is derived from an EMBL/GenBank/DDBJ whole genome shotgun (WGS) entry which is preliminary data.</text>
</comment>
<sequence length="69" mass="7633">MTLIRDCFAIAQAYSQDLKQSLAMTNDFLSLRGANATKQSRPKKTDCFAIAKINTQRMKQSLAMTGGEC</sequence>
<dbReference type="EMBL" id="MFFB01000018">
    <property type="protein sequence ID" value="OGE94465.1"/>
    <property type="molecule type" value="Genomic_DNA"/>
</dbReference>
<protein>
    <submittedName>
        <fullName evidence="1">Uncharacterized protein</fullName>
    </submittedName>
</protein>
<evidence type="ECO:0000313" key="1">
    <source>
        <dbReference type="EMBL" id="OGE94465.1"/>
    </source>
</evidence>
<reference evidence="1 2" key="1">
    <citation type="journal article" date="2016" name="Nat. Commun.">
        <title>Thousands of microbial genomes shed light on interconnected biogeochemical processes in an aquifer system.</title>
        <authorList>
            <person name="Anantharaman K."/>
            <person name="Brown C.T."/>
            <person name="Hug L.A."/>
            <person name="Sharon I."/>
            <person name="Castelle C.J."/>
            <person name="Probst A.J."/>
            <person name="Thomas B.C."/>
            <person name="Singh A."/>
            <person name="Wilkins M.J."/>
            <person name="Karaoz U."/>
            <person name="Brodie E.L."/>
            <person name="Williams K.H."/>
            <person name="Hubbard S.S."/>
            <person name="Banfield J.F."/>
        </authorList>
    </citation>
    <scope>NUCLEOTIDE SEQUENCE [LARGE SCALE GENOMIC DNA]</scope>
</reference>
<dbReference type="AlphaFoldDB" id="A0A1F5PX26"/>
<evidence type="ECO:0000313" key="2">
    <source>
        <dbReference type="Proteomes" id="UP000177281"/>
    </source>
</evidence>
<proteinExistence type="predicted"/>
<gene>
    <name evidence="1" type="ORF">A3B10_01540</name>
</gene>
<name>A0A1F5PX26_9BACT</name>
<organism evidence="1 2">
    <name type="scientific">Candidatus Doudnabacteria bacterium RIFCSPLOWO2_01_FULL_44_21</name>
    <dbReference type="NCBI Taxonomy" id="1817841"/>
    <lineage>
        <taxon>Bacteria</taxon>
        <taxon>Candidatus Doudnaibacteriota</taxon>
    </lineage>
</organism>
<dbReference type="STRING" id="1817841.A3B10_01540"/>
<dbReference type="Proteomes" id="UP000177281">
    <property type="component" value="Unassembled WGS sequence"/>
</dbReference>
<accession>A0A1F5PX26</accession>